<dbReference type="Pfam" id="PF00932">
    <property type="entry name" value="LTD"/>
    <property type="match status" value="3"/>
</dbReference>
<dbReference type="InterPro" id="IPR032812">
    <property type="entry name" value="SbsA_Ig"/>
</dbReference>
<dbReference type="Gene3D" id="2.60.40.1220">
    <property type="match status" value="3"/>
</dbReference>
<dbReference type="OrthoDB" id="9758406at2"/>
<evidence type="ECO:0000313" key="4">
    <source>
        <dbReference type="EMBL" id="TGE27243.1"/>
    </source>
</evidence>
<name>A0A4Z0QDJ5_9BACT</name>
<feature type="region of interest" description="Disordered" evidence="2">
    <location>
        <begin position="514"/>
        <end position="534"/>
    </location>
</feature>
<proteinExistence type="predicted"/>
<evidence type="ECO:0000313" key="5">
    <source>
        <dbReference type="Proteomes" id="UP000298471"/>
    </source>
</evidence>
<dbReference type="InterPro" id="IPR025965">
    <property type="entry name" value="FlgD/Vpr_Ig-like"/>
</dbReference>
<evidence type="ECO:0000256" key="2">
    <source>
        <dbReference type="SAM" id="MobiDB-lite"/>
    </source>
</evidence>
<evidence type="ECO:0000259" key="3">
    <source>
        <dbReference type="PROSITE" id="PS51841"/>
    </source>
</evidence>
<gene>
    <name evidence="4" type="ORF">E5K02_12680</name>
</gene>
<keyword evidence="5" id="KW-1185">Reference proteome</keyword>
<dbReference type="SUPFAM" id="SSF74853">
    <property type="entry name" value="Lamin A/C globular tail domain"/>
    <property type="match status" value="3"/>
</dbReference>
<keyword evidence="1" id="KW-0732">Signal</keyword>
<evidence type="ECO:0000256" key="1">
    <source>
        <dbReference type="ARBA" id="ARBA00022729"/>
    </source>
</evidence>
<organism evidence="4 5">
    <name type="scientific">Hymenobacter metallicola</name>
    <dbReference type="NCBI Taxonomy" id="2563114"/>
    <lineage>
        <taxon>Bacteria</taxon>
        <taxon>Pseudomonadati</taxon>
        <taxon>Bacteroidota</taxon>
        <taxon>Cytophagia</taxon>
        <taxon>Cytophagales</taxon>
        <taxon>Hymenobacteraceae</taxon>
        <taxon>Hymenobacter</taxon>
    </lineage>
</organism>
<protein>
    <recommendedName>
        <fullName evidence="3">LTD domain-containing protein</fullName>
    </recommendedName>
</protein>
<dbReference type="Pfam" id="PF13860">
    <property type="entry name" value="FlgD_ig"/>
    <property type="match status" value="1"/>
</dbReference>
<feature type="domain" description="LTD" evidence="3">
    <location>
        <begin position="624"/>
        <end position="808"/>
    </location>
</feature>
<feature type="domain" description="LTD" evidence="3">
    <location>
        <begin position="893"/>
        <end position="1022"/>
    </location>
</feature>
<feature type="domain" description="LTD" evidence="3">
    <location>
        <begin position="352"/>
        <end position="481"/>
    </location>
</feature>
<dbReference type="InterPro" id="IPR036415">
    <property type="entry name" value="Lamin_tail_dom_sf"/>
</dbReference>
<comment type="caution">
    <text evidence="4">The sequence shown here is derived from an EMBL/GenBank/DDBJ whole genome shotgun (WGS) entry which is preliminary data.</text>
</comment>
<dbReference type="Gene3D" id="2.60.40.4070">
    <property type="match status" value="1"/>
</dbReference>
<sequence>MANVAKSKLLRQFVHLRRCTAFRLFYKPTMQITSTITRIFRALDFKGRIILLLVAVLGLPGPAARAQLIESFTDGNFTQSPEWIGGTADFQVNTALQLQSNGPAVTPSNTHLVTASLNATGTTWEFWANLRLATSGSNYAEVWLVSDLADVRATANKGYFVRLGGTDDEVSLFRKNANTTAAVIIDGQNATLSSTTNNLVRVRVTRSVQNVWTLERDLTGGQNFTAEGTVTDATHQRSNYFGVALTYSATNNRNFYFDDFRITDNDAPLLQSASIVGARQVDVLFNEPVFLPRATDFQLNAGAPAVLSAVRDAADLGLVHLTLAADLLPGTNTLTVVRVADLISRSAGPYTTTLTYTPPAAAPGYYQLLITEILADELPVVGLPASEFVEIHNPSATQALDLGGVRLLRTSSTAPPAVFPAGAQLLPGEYAVVCGSTRVSQFAAYGKVFGLSNFPSLTNAGDELLLRGRDGRTVFEVRYADAWYGNATKKEGGWTLEMINTGNPCAGAANWTASTDPSGGTPGRANSVRTTNPDRTAPLLRRATVVSATVVRLEFDEKLDSVQVADPALYSMQPGLTIQRVTPVPYDFRAVELTLASPLAPAQVYTATVQRAVDCVGNATGAAAAVTFGLPAVPTAGQVLITEILADETPVVGLPASEYLEIHNPTTRILDLGGVRLLKPGSSSAAVFPDTTRLQPGQYAVVCSSTRTALFARYGTVFGLSNFPSLSNDGDQLVLRARDGRTLFEISYSSTWYKDAAKKEGGWALEMVDTANPCGGIENWTASTDASGGTPGRANSVRAGNPDRTAPTLLRAVAISPTLVRLFFGEKLDSVAAANPGLYTLSNGVRVVQVAPAGPDFRTVDLALGSALTASQTLTVSVQRATDCAGNATGAAATASFGLPSAPTENDVVVNEILFNPRTGGVDFVELINRSAKYLNLQGWELGSLTASSLATEPISTGPYVLVPGQLVVLTTRPDVVQSQYPTHDPAAFLAMPALPTFPDDEGTVVVFDSQKRLVDRYAYTAAQHLALLDSKDGVSLERIRTDGPSVASNFHSAASTVGYATPGRRNSQYQDDPGGDKLFRLEPEVFTPDADGQQDFTTLNYTVDQPGYATSITVYDAQGRLARRLVRNESLATTGFFQWDGLNDQGRKVPVGYYILHIELLRPSGEKQDYKKTVVVGARF</sequence>
<dbReference type="PROSITE" id="PS51841">
    <property type="entry name" value="LTD"/>
    <property type="match status" value="3"/>
</dbReference>
<dbReference type="EMBL" id="SRMB01000002">
    <property type="protein sequence ID" value="TGE27243.1"/>
    <property type="molecule type" value="Genomic_DNA"/>
</dbReference>
<dbReference type="AlphaFoldDB" id="A0A4Z0QDJ5"/>
<reference evidence="4 5" key="1">
    <citation type="submission" date="2019-04" db="EMBL/GenBank/DDBJ databases">
        <authorList>
            <person name="Feng G."/>
            <person name="Zhang J."/>
            <person name="Zhu H."/>
        </authorList>
    </citation>
    <scope>NUCLEOTIDE SEQUENCE [LARGE SCALE GENOMIC DNA]</scope>
    <source>
        <strain evidence="4 5">9PBR-1</strain>
    </source>
</reference>
<dbReference type="InterPro" id="IPR001322">
    <property type="entry name" value="Lamin_tail_dom"/>
</dbReference>
<dbReference type="InterPro" id="IPR014755">
    <property type="entry name" value="Cu-Rt/internalin_Ig-like"/>
</dbReference>
<accession>A0A4Z0QDJ5</accession>
<feature type="region of interest" description="Disordered" evidence="2">
    <location>
        <begin position="782"/>
        <end position="802"/>
    </location>
</feature>
<dbReference type="Proteomes" id="UP000298471">
    <property type="component" value="Unassembled WGS sequence"/>
</dbReference>
<dbReference type="Pfam" id="PF13205">
    <property type="entry name" value="Big_5"/>
    <property type="match status" value="1"/>
</dbReference>